<keyword evidence="2" id="KW-1185">Reference proteome</keyword>
<name>A0AAV5LKN8_9ROSI</name>
<reference evidence="1 2" key="1">
    <citation type="journal article" date="2021" name="Commun. Biol.">
        <title>The genome of Shorea leprosula (Dipterocarpaceae) highlights the ecological relevance of drought in aseasonal tropical rainforests.</title>
        <authorList>
            <person name="Ng K.K.S."/>
            <person name="Kobayashi M.J."/>
            <person name="Fawcett J.A."/>
            <person name="Hatakeyama M."/>
            <person name="Paape T."/>
            <person name="Ng C.H."/>
            <person name="Ang C.C."/>
            <person name="Tnah L.H."/>
            <person name="Lee C.T."/>
            <person name="Nishiyama T."/>
            <person name="Sese J."/>
            <person name="O'Brien M.J."/>
            <person name="Copetti D."/>
            <person name="Mohd Noor M.I."/>
            <person name="Ong R.C."/>
            <person name="Putra M."/>
            <person name="Sireger I.Z."/>
            <person name="Indrioko S."/>
            <person name="Kosugi Y."/>
            <person name="Izuno A."/>
            <person name="Isagi Y."/>
            <person name="Lee S.L."/>
            <person name="Shimizu K.K."/>
        </authorList>
    </citation>
    <scope>NUCLEOTIDE SEQUENCE [LARGE SCALE GENOMIC DNA]</scope>
    <source>
        <strain evidence="1">214</strain>
    </source>
</reference>
<accession>A0AAV5LKN8</accession>
<proteinExistence type="predicted"/>
<sequence length="58" mass="6238">MTMAWKQTINNTSVIPIQTPCGFSKFFSKSTPFVVKVGIPEFPNGVGGGVETHVAKLI</sequence>
<dbReference type="AlphaFoldDB" id="A0AAV5LKN8"/>
<evidence type="ECO:0000313" key="2">
    <source>
        <dbReference type="Proteomes" id="UP001054252"/>
    </source>
</evidence>
<protein>
    <submittedName>
        <fullName evidence="1">Uncharacterized protein</fullName>
    </submittedName>
</protein>
<organism evidence="1 2">
    <name type="scientific">Rubroshorea leprosula</name>
    <dbReference type="NCBI Taxonomy" id="152421"/>
    <lineage>
        <taxon>Eukaryota</taxon>
        <taxon>Viridiplantae</taxon>
        <taxon>Streptophyta</taxon>
        <taxon>Embryophyta</taxon>
        <taxon>Tracheophyta</taxon>
        <taxon>Spermatophyta</taxon>
        <taxon>Magnoliopsida</taxon>
        <taxon>eudicotyledons</taxon>
        <taxon>Gunneridae</taxon>
        <taxon>Pentapetalae</taxon>
        <taxon>rosids</taxon>
        <taxon>malvids</taxon>
        <taxon>Malvales</taxon>
        <taxon>Dipterocarpaceae</taxon>
        <taxon>Rubroshorea</taxon>
    </lineage>
</organism>
<evidence type="ECO:0000313" key="1">
    <source>
        <dbReference type="EMBL" id="GKV37723.1"/>
    </source>
</evidence>
<dbReference type="EMBL" id="BPVZ01000124">
    <property type="protein sequence ID" value="GKV37723.1"/>
    <property type="molecule type" value="Genomic_DNA"/>
</dbReference>
<dbReference type="Proteomes" id="UP001054252">
    <property type="component" value="Unassembled WGS sequence"/>
</dbReference>
<comment type="caution">
    <text evidence="1">The sequence shown here is derived from an EMBL/GenBank/DDBJ whole genome shotgun (WGS) entry which is preliminary data.</text>
</comment>
<gene>
    <name evidence="1" type="ORF">SLEP1_g45718</name>
</gene>